<dbReference type="Pfam" id="PF02636">
    <property type="entry name" value="Methyltransf_28"/>
    <property type="match status" value="1"/>
</dbReference>
<dbReference type="PANTHER" id="PTHR12049">
    <property type="entry name" value="PROTEIN ARGININE METHYLTRANSFERASE NDUFAF7, MITOCHONDRIAL"/>
    <property type="match status" value="1"/>
</dbReference>
<name>A0ABV8SF30_9BACL</name>
<dbReference type="SUPFAM" id="SSF53335">
    <property type="entry name" value="S-adenosyl-L-methionine-dependent methyltransferases"/>
    <property type="match status" value="1"/>
</dbReference>
<evidence type="ECO:0000313" key="3">
    <source>
        <dbReference type="EMBL" id="MFC4305625.1"/>
    </source>
</evidence>
<dbReference type="GO" id="GO:0008168">
    <property type="term" value="F:methyltransferase activity"/>
    <property type="evidence" value="ECO:0007669"/>
    <property type="project" value="UniProtKB-KW"/>
</dbReference>
<dbReference type="EMBL" id="JBHSED010000040">
    <property type="protein sequence ID" value="MFC4305625.1"/>
    <property type="molecule type" value="Genomic_DNA"/>
</dbReference>
<dbReference type="InterPro" id="IPR038375">
    <property type="entry name" value="NDUFAF7_sf"/>
</dbReference>
<evidence type="ECO:0000256" key="1">
    <source>
        <dbReference type="ARBA" id="ARBA00022603"/>
    </source>
</evidence>
<reference evidence="4" key="1">
    <citation type="journal article" date="2019" name="Int. J. Syst. Evol. Microbiol.">
        <title>The Global Catalogue of Microorganisms (GCM) 10K type strain sequencing project: providing services to taxonomists for standard genome sequencing and annotation.</title>
        <authorList>
            <consortium name="The Broad Institute Genomics Platform"/>
            <consortium name="The Broad Institute Genome Sequencing Center for Infectious Disease"/>
            <person name="Wu L."/>
            <person name="Ma J."/>
        </authorList>
    </citation>
    <scope>NUCLEOTIDE SEQUENCE [LARGE SCALE GENOMIC DNA]</scope>
    <source>
        <strain evidence="4">CGMCC 4.1641</strain>
    </source>
</reference>
<gene>
    <name evidence="3" type="ORF">ACFO1S_19520</name>
</gene>
<dbReference type="InterPro" id="IPR003788">
    <property type="entry name" value="NDUFAF7"/>
</dbReference>
<dbReference type="InterPro" id="IPR029063">
    <property type="entry name" value="SAM-dependent_MTases_sf"/>
</dbReference>
<dbReference type="PANTHER" id="PTHR12049:SF7">
    <property type="entry name" value="PROTEIN ARGININE METHYLTRANSFERASE NDUFAF7, MITOCHONDRIAL"/>
    <property type="match status" value="1"/>
</dbReference>
<organism evidence="3 4">
    <name type="scientific">Cohnella boryungensis</name>
    <dbReference type="NCBI Taxonomy" id="768479"/>
    <lineage>
        <taxon>Bacteria</taxon>
        <taxon>Bacillati</taxon>
        <taxon>Bacillota</taxon>
        <taxon>Bacilli</taxon>
        <taxon>Bacillales</taxon>
        <taxon>Paenibacillaceae</taxon>
        <taxon>Cohnella</taxon>
    </lineage>
</organism>
<evidence type="ECO:0000313" key="4">
    <source>
        <dbReference type="Proteomes" id="UP001595755"/>
    </source>
</evidence>
<keyword evidence="1 3" id="KW-0489">Methyltransferase</keyword>
<keyword evidence="4" id="KW-1185">Reference proteome</keyword>
<dbReference type="GO" id="GO:0032259">
    <property type="term" value="P:methylation"/>
    <property type="evidence" value="ECO:0007669"/>
    <property type="project" value="UniProtKB-KW"/>
</dbReference>
<proteinExistence type="predicted"/>
<dbReference type="Proteomes" id="UP001595755">
    <property type="component" value="Unassembled WGS sequence"/>
</dbReference>
<evidence type="ECO:0000256" key="2">
    <source>
        <dbReference type="ARBA" id="ARBA00022679"/>
    </source>
</evidence>
<keyword evidence="2" id="KW-0808">Transferase</keyword>
<sequence length="397" mass="44277">MELSRQGETPLAAIMRACISRSDRKGLTVDGEVLSAISFHQYMTLCLYHPEFGYYRSGASKVGREGDFYTSAFVGDMMGERLAAALAELAYARFGGDQDVEVIDWGGGTGRLAQHMLSAWHPQEGSELDSPEIELGGNSFSVTVIEANPEHRRQAEERLRSFIQSGMARVADDAGWEALLPSDRPVIVVANELLDAFPVHRLVKQNGRLQEWGVACPDGQNLISCLLEVEDPRLTQWLEEEGLNDLPDGQTVEANLDGVDWATKLISRLRRAIVVLIDYGDVTEELTASHRKDGTLLCYREHRAHNDPFLWPGLQDITAHVNFSHVRRSLEAQGGELIWYGTQKRFLVESGILERLSEHGIADPFHPLVRRNRAIRQLLLSDGMSELFKVQIFGVGG</sequence>
<dbReference type="RefSeq" id="WP_204601220.1">
    <property type="nucleotide sequence ID" value="NZ_JBHSED010000040.1"/>
</dbReference>
<protein>
    <submittedName>
        <fullName evidence="3">Class I SAM-dependent methyltransferase</fullName>
    </submittedName>
</protein>
<dbReference type="Gene3D" id="3.40.50.12710">
    <property type="match status" value="1"/>
</dbReference>
<accession>A0ABV8SF30</accession>
<comment type="caution">
    <text evidence="3">The sequence shown here is derived from an EMBL/GenBank/DDBJ whole genome shotgun (WGS) entry which is preliminary data.</text>
</comment>